<evidence type="ECO:0000256" key="11">
    <source>
        <dbReference type="ARBA" id="ARBA00045708"/>
    </source>
</evidence>
<feature type="compositionally biased region" description="Basic and acidic residues" evidence="14">
    <location>
        <begin position="622"/>
        <end position="634"/>
    </location>
</feature>
<dbReference type="InterPro" id="IPR000257">
    <property type="entry name" value="Uroporphyrinogen_deCOase"/>
</dbReference>
<keyword evidence="7" id="KW-0963">Cytoplasm</keyword>
<evidence type="ECO:0000256" key="14">
    <source>
        <dbReference type="SAM" id="MobiDB-lite"/>
    </source>
</evidence>
<feature type="non-terminal residue" evidence="16">
    <location>
        <position position="690"/>
    </location>
</feature>
<dbReference type="SUPFAM" id="SSF51726">
    <property type="entry name" value="UROD/MetE-like"/>
    <property type="match status" value="1"/>
</dbReference>
<dbReference type="FunFam" id="3.20.20.210:FF:000008">
    <property type="entry name" value="Uroporphyrinogen decarboxylase"/>
    <property type="match status" value="1"/>
</dbReference>
<feature type="region of interest" description="Disordered" evidence="14">
    <location>
        <begin position="548"/>
        <end position="643"/>
    </location>
</feature>
<evidence type="ECO:0000256" key="7">
    <source>
        <dbReference type="ARBA" id="ARBA00022490"/>
    </source>
</evidence>
<sequence length="690" mass="77573">MRPYLADDQFPSLKNDLLLRAATGKYETSNQTYIRITTYYQEKNPLNVLRYGSCDRPDGTYLFREVRKSHGFFEICRTPDLATEITLQPIRRYSGLLDASIIFSDILVIPQAMGLVVEMHDGGGPFFPQPLVAPDDLDLKRLHENVDVDQELGYVFDAITMTRKGLNGEVPLIGFCGAPWTLMCYMVGSSKSLPSTKQWIFKYPEESKRLLEKITKVCVEFLVGQVKSGAQLLQVFDSNAGDLSPHDFATFSLPYIKDIAESVRHKLANHDPPIPIPPMTLFAKGAGHALSDLTKAGYNVLGLDWVTSPEFAIAATGGPSRTVGLQGNIDPAILYGGREAIEREVKLPADPPRPNSALGGSLINNIRNMTLDCSASFIAYSLLSTFSTIAEDERDAVQVILELIPCYDILSRELHVTHEAHVVARMFLDEFRTMASRHSYIQEGDLEDVAEAQDLLNVIILPLVHHLSEREYNEIRRTMEDADKLLSNPLDLLNDLLNMWRLRNCEVVSEWHSHPIDGFENYYFGMELPDGARLAELLMPLPYPTRLHSIDSGYSTEDEGPRQKHERRRKRQVRSHASESGKPRAVPRSEGSRELALKSKSKPQSRHFFLPRFTSSRTSSDSAHDSGDNSDSSRSHGVHSRRSPNFVERQCLCETGRVCIMHPDRNASNSEPDVKLPRRKKLVDLVKTAV</sequence>
<gene>
    <name evidence="16" type="ORF">RDB_LOCUS147258</name>
</gene>
<evidence type="ECO:0000256" key="9">
    <source>
        <dbReference type="ARBA" id="ARBA00023239"/>
    </source>
</evidence>
<comment type="subcellular location">
    <subcellularLocation>
        <location evidence="1">Cytoplasm</location>
        <location evidence="1">Cytosol</location>
    </subcellularLocation>
</comment>
<keyword evidence="8" id="KW-0210">Decarboxylase</keyword>
<dbReference type="EMBL" id="CAJNJQ010004080">
    <property type="protein sequence ID" value="CAE7208039.1"/>
    <property type="molecule type" value="Genomic_DNA"/>
</dbReference>
<evidence type="ECO:0000259" key="15">
    <source>
        <dbReference type="Pfam" id="PF01208"/>
    </source>
</evidence>
<protein>
    <recommendedName>
        <fullName evidence="6">Uroporphyrinogen decarboxylase</fullName>
        <ecNumber evidence="5">4.1.1.37</ecNumber>
    </recommendedName>
</protein>
<comment type="function">
    <text evidence="11">Catalyzes the sequential decarboxylation of the four acetate side chains of uroporphyrinogen to form coproporphyrinogen and participates in the fifth step in the heme biosynthetic pathway. Isomer I or isomer III of uroporphyrinogen may serve as substrate, but only coproporphyrinogen III can ultimately be converted to heme. In vitro also decarboxylates pentacarboxylate porphyrinogen I.</text>
</comment>
<comment type="subunit">
    <text evidence="4">Homodimer.</text>
</comment>
<evidence type="ECO:0000256" key="10">
    <source>
        <dbReference type="ARBA" id="ARBA00023244"/>
    </source>
</evidence>
<evidence type="ECO:0000313" key="17">
    <source>
        <dbReference type="Proteomes" id="UP000663827"/>
    </source>
</evidence>
<evidence type="ECO:0000256" key="4">
    <source>
        <dbReference type="ARBA" id="ARBA00011738"/>
    </source>
</evidence>
<name>A0A8H3E760_9AGAM</name>
<dbReference type="EC" id="4.1.1.37" evidence="5"/>
<evidence type="ECO:0000256" key="8">
    <source>
        <dbReference type="ARBA" id="ARBA00022793"/>
    </source>
</evidence>
<evidence type="ECO:0000256" key="3">
    <source>
        <dbReference type="ARBA" id="ARBA00009935"/>
    </source>
</evidence>
<dbReference type="Proteomes" id="UP000663827">
    <property type="component" value="Unassembled WGS sequence"/>
</dbReference>
<dbReference type="CDD" id="cd00717">
    <property type="entry name" value="URO-D"/>
    <property type="match status" value="1"/>
</dbReference>
<dbReference type="GO" id="GO:0005829">
    <property type="term" value="C:cytosol"/>
    <property type="evidence" value="ECO:0007669"/>
    <property type="project" value="UniProtKB-SubCell"/>
</dbReference>
<comment type="catalytic activity">
    <reaction evidence="13">
        <text>uroporphyrinogen III + 4 H(+) = coproporphyrinogen III + 4 CO2</text>
        <dbReference type="Rhea" id="RHEA:19865"/>
        <dbReference type="ChEBI" id="CHEBI:15378"/>
        <dbReference type="ChEBI" id="CHEBI:16526"/>
        <dbReference type="ChEBI" id="CHEBI:57308"/>
        <dbReference type="ChEBI" id="CHEBI:57309"/>
        <dbReference type="EC" id="4.1.1.37"/>
    </reaction>
    <physiologicalReaction direction="left-to-right" evidence="13">
        <dbReference type="Rhea" id="RHEA:19866"/>
    </physiologicalReaction>
</comment>
<dbReference type="PANTHER" id="PTHR21091:SF169">
    <property type="entry name" value="UROPORPHYRINOGEN DECARBOXYLASE"/>
    <property type="match status" value="1"/>
</dbReference>
<evidence type="ECO:0000256" key="5">
    <source>
        <dbReference type="ARBA" id="ARBA00012288"/>
    </source>
</evidence>
<reference evidence="16" key="1">
    <citation type="submission" date="2021-01" db="EMBL/GenBank/DDBJ databases">
        <authorList>
            <person name="Kaushik A."/>
        </authorList>
    </citation>
    <scope>NUCLEOTIDE SEQUENCE</scope>
    <source>
        <strain evidence="16">AG5</strain>
    </source>
</reference>
<keyword evidence="9" id="KW-0456">Lyase</keyword>
<feature type="compositionally biased region" description="Basic residues" evidence="14">
    <location>
        <begin position="564"/>
        <end position="574"/>
    </location>
</feature>
<dbReference type="InterPro" id="IPR006361">
    <property type="entry name" value="Uroporphyrinogen_deCO2ase_HemE"/>
</dbReference>
<comment type="similarity">
    <text evidence="3">Belongs to the uroporphyrinogen decarboxylase family.</text>
</comment>
<dbReference type="UniPathway" id="UPA00251">
    <property type="reaction ID" value="UER00321"/>
</dbReference>
<evidence type="ECO:0000313" key="16">
    <source>
        <dbReference type="EMBL" id="CAE7208039.1"/>
    </source>
</evidence>
<dbReference type="Gene3D" id="3.20.20.210">
    <property type="match status" value="1"/>
</dbReference>
<organism evidence="16 17">
    <name type="scientific">Rhizoctonia solani</name>
    <dbReference type="NCBI Taxonomy" id="456999"/>
    <lineage>
        <taxon>Eukaryota</taxon>
        <taxon>Fungi</taxon>
        <taxon>Dikarya</taxon>
        <taxon>Basidiomycota</taxon>
        <taxon>Agaricomycotina</taxon>
        <taxon>Agaricomycetes</taxon>
        <taxon>Cantharellales</taxon>
        <taxon>Ceratobasidiaceae</taxon>
        <taxon>Rhizoctonia</taxon>
    </lineage>
</organism>
<evidence type="ECO:0000256" key="13">
    <source>
        <dbReference type="ARBA" id="ARBA00048411"/>
    </source>
</evidence>
<evidence type="ECO:0000256" key="6">
    <source>
        <dbReference type="ARBA" id="ARBA00014308"/>
    </source>
</evidence>
<dbReference type="AlphaFoldDB" id="A0A8H3E760"/>
<evidence type="ECO:0000256" key="2">
    <source>
        <dbReference type="ARBA" id="ARBA00004804"/>
    </source>
</evidence>
<accession>A0A8H3E760</accession>
<feature type="domain" description="Uroporphyrinogen decarboxylase (URO-D)" evidence="15">
    <location>
        <begin position="63"/>
        <end position="346"/>
    </location>
</feature>
<dbReference type="GO" id="GO:0006782">
    <property type="term" value="P:protoporphyrinogen IX biosynthetic process"/>
    <property type="evidence" value="ECO:0007669"/>
    <property type="project" value="UniProtKB-UniPathway"/>
</dbReference>
<evidence type="ECO:0000256" key="1">
    <source>
        <dbReference type="ARBA" id="ARBA00004514"/>
    </source>
</evidence>
<dbReference type="GO" id="GO:0004853">
    <property type="term" value="F:uroporphyrinogen decarboxylase activity"/>
    <property type="evidence" value="ECO:0007669"/>
    <property type="project" value="UniProtKB-EC"/>
</dbReference>
<comment type="catalytic activity">
    <reaction evidence="12">
        <text>uroporphyrinogen I + 4 H(+) = coproporphyrinogen I + 4 CO2</text>
        <dbReference type="Rhea" id="RHEA:31239"/>
        <dbReference type="ChEBI" id="CHEBI:15378"/>
        <dbReference type="ChEBI" id="CHEBI:16526"/>
        <dbReference type="ChEBI" id="CHEBI:62626"/>
        <dbReference type="ChEBI" id="CHEBI:62631"/>
    </reaction>
    <physiologicalReaction direction="left-to-right" evidence="12">
        <dbReference type="Rhea" id="RHEA:31240"/>
    </physiologicalReaction>
</comment>
<comment type="pathway">
    <text evidence="2">Porphyrin-containing compound metabolism; protoporphyrin-IX biosynthesis; coproporphyrinogen-III from 5-aminolevulinate: step 4/4.</text>
</comment>
<keyword evidence="10" id="KW-0627">Porphyrin biosynthesis</keyword>
<dbReference type="InterPro" id="IPR038071">
    <property type="entry name" value="UROD/MetE-like_sf"/>
</dbReference>
<proteinExistence type="inferred from homology"/>
<dbReference type="Pfam" id="PF01208">
    <property type="entry name" value="URO-D"/>
    <property type="match status" value="1"/>
</dbReference>
<comment type="caution">
    <text evidence="16">The sequence shown here is derived from an EMBL/GenBank/DDBJ whole genome shotgun (WGS) entry which is preliminary data.</text>
</comment>
<dbReference type="PANTHER" id="PTHR21091">
    <property type="entry name" value="METHYLTETRAHYDROFOLATE:HOMOCYSTEINE METHYLTRANSFERASE RELATED"/>
    <property type="match status" value="1"/>
</dbReference>
<evidence type="ECO:0000256" key="12">
    <source>
        <dbReference type="ARBA" id="ARBA00047341"/>
    </source>
</evidence>